<name>A0A3N4I5Q3_ASCIM</name>
<accession>A0A3N4I5Q3</accession>
<proteinExistence type="predicted"/>
<gene>
    <name evidence="2" type="ORF">BJ508DRAFT_307184</name>
</gene>
<feature type="region of interest" description="Disordered" evidence="1">
    <location>
        <begin position="61"/>
        <end position="91"/>
    </location>
</feature>
<feature type="region of interest" description="Disordered" evidence="1">
    <location>
        <begin position="103"/>
        <end position="124"/>
    </location>
</feature>
<evidence type="ECO:0000313" key="2">
    <source>
        <dbReference type="EMBL" id="RPA80746.1"/>
    </source>
</evidence>
<dbReference type="EMBL" id="ML119685">
    <property type="protein sequence ID" value="RPA80746.1"/>
    <property type="molecule type" value="Genomic_DNA"/>
</dbReference>
<evidence type="ECO:0000256" key="1">
    <source>
        <dbReference type="SAM" id="MobiDB-lite"/>
    </source>
</evidence>
<evidence type="ECO:0000313" key="3">
    <source>
        <dbReference type="Proteomes" id="UP000275078"/>
    </source>
</evidence>
<reference evidence="2 3" key="1">
    <citation type="journal article" date="2018" name="Nat. Ecol. Evol.">
        <title>Pezizomycetes genomes reveal the molecular basis of ectomycorrhizal truffle lifestyle.</title>
        <authorList>
            <person name="Murat C."/>
            <person name="Payen T."/>
            <person name="Noel B."/>
            <person name="Kuo A."/>
            <person name="Morin E."/>
            <person name="Chen J."/>
            <person name="Kohler A."/>
            <person name="Krizsan K."/>
            <person name="Balestrini R."/>
            <person name="Da Silva C."/>
            <person name="Montanini B."/>
            <person name="Hainaut M."/>
            <person name="Levati E."/>
            <person name="Barry K.W."/>
            <person name="Belfiori B."/>
            <person name="Cichocki N."/>
            <person name="Clum A."/>
            <person name="Dockter R.B."/>
            <person name="Fauchery L."/>
            <person name="Guy J."/>
            <person name="Iotti M."/>
            <person name="Le Tacon F."/>
            <person name="Lindquist E.A."/>
            <person name="Lipzen A."/>
            <person name="Malagnac F."/>
            <person name="Mello A."/>
            <person name="Molinier V."/>
            <person name="Miyauchi S."/>
            <person name="Poulain J."/>
            <person name="Riccioni C."/>
            <person name="Rubini A."/>
            <person name="Sitrit Y."/>
            <person name="Splivallo R."/>
            <person name="Traeger S."/>
            <person name="Wang M."/>
            <person name="Zifcakova L."/>
            <person name="Wipf D."/>
            <person name="Zambonelli A."/>
            <person name="Paolocci F."/>
            <person name="Nowrousian M."/>
            <person name="Ottonello S."/>
            <person name="Baldrian P."/>
            <person name="Spatafora J.W."/>
            <person name="Henrissat B."/>
            <person name="Nagy L.G."/>
            <person name="Aury J.M."/>
            <person name="Wincker P."/>
            <person name="Grigoriev I.V."/>
            <person name="Bonfante P."/>
            <person name="Martin F.M."/>
        </authorList>
    </citation>
    <scope>NUCLEOTIDE SEQUENCE [LARGE SCALE GENOMIC DNA]</scope>
    <source>
        <strain evidence="2 3">RN42</strain>
    </source>
</reference>
<organism evidence="2 3">
    <name type="scientific">Ascobolus immersus RN42</name>
    <dbReference type="NCBI Taxonomy" id="1160509"/>
    <lineage>
        <taxon>Eukaryota</taxon>
        <taxon>Fungi</taxon>
        <taxon>Dikarya</taxon>
        <taxon>Ascomycota</taxon>
        <taxon>Pezizomycotina</taxon>
        <taxon>Pezizomycetes</taxon>
        <taxon>Pezizales</taxon>
        <taxon>Ascobolaceae</taxon>
        <taxon>Ascobolus</taxon>
    </lineage>
</organism>
<protein>
    <submittedName>
        <fullName evidence="2">Uncharacterized protein</fullName>
    </submittedName>
</protein>
<dbReference type="Proteomes" id="UP000275078">
    <property type="component" value="Unassembled WGS sequence"/>
</dbReference>
<dbReference type="AlphaFoldDB" id="A0A3N4I5Q3"/>
<sequence length="124" mass="13480">MSYILDPAARNMLVTISLDPAASRPSGSARRHWQVHIPYTGQHSGDKKYHKTKAMVGFQLTSSHPTDLPASRFREGTDGIGRLSPSSYTEGLRQREAPIQQPLHNTHACGVGGSIPDLAPRPSP</sequence>
<keyword evidence="3" id="KW-1185">Reference proteome</keyword>